<gene>
    <name evidence="1" type="ORF">SAMN05216167_102399</name>
</gene>
<dbReference type="RefSeq" id="WP_093824358.1">
    <property type="nucleotide sequence ID" value="NZ_FOLQ01000002.1"/>
</dbReference>
<organism evidence="1 2">
    <name type="scientific">Spirosoma endophyticum</name>
    <dbReference type="NCBI Taxonomy" id="662367"/>
    <lineage>
        <taxon>Bacteria</taxon>
        <taxon>Pseudomonadati</taxon>
        <taxon>Bacteroidota</taxon>
        <taxon>Cytophagia</taxon>
        <taxon>Cytophagales</taxon>
        <taxon>Cytophagaceae</taxon>
        <taxon>Spirosoma</taxon>
    </lineage>
</organism>
<dbReference type="Proteomes" id="UP000198598">
    <property type="component" value="Unassembled WGS sequence"/>
</dbReference>
<name>A0A1I1M0R6_9BACT</name>
<protein>
    <submittedName>
        <fullName evidence="1">Uncharacterized protein</fullName>
    </submittedName>
</protein>
<dbReference type="STRING" id="662367.SAMN05216167_102399"/>
<sequence length="326" mass="34401">MNTLKWLVGLVLSGLAMFPSYGQFTGMDPAVTQARILPTVAAGVGAPISMTFTIGNNGDVAISGANEINQMGFNISLGKCGAVPDGLGALSSNVFTYFDVIYVDQGNGYFGFIGQQKTGVDIPAHTLIDVVISATVTQATNYSSLSYGWTGDIGASCNIIPSPTSLPEPSGNNFQFAYTRTPGQLPSDLVPIISALPSTQYGTTDFSVVVDVFELNSLATNGLIKVYLTKDPMVPLSFNPNATLVGGKLVQNDFWTFDDSYPDLYVFSTQQVIQAGGKKSFGLTGVLNPNNTRGSLTISSALMAGSGGEITIKNNSDADKIDYFKK</sequence>
<evidence type="ECO:0000313" key="1">
    <source>
        <dbReference type="EMBL" id="SFC78342.1"/>
    </source>
</evidence>
<dbReference type="EMBL" id="FOLQ01000002">
    <property type="protein sequence ID" value="SFC78342.1"/>
    <property type="molecule type" value="Genomic_DNA"/>
</dbReference>
<dbReference type="OrthoDB" id="951012at2"/>
<proteinExistence type="predicted"/>
<dbReference type="AlphaFoldDB" id="A0A1I1M0R6"/>
<reference evidence="1 2" key="1">
    <citation type="submission" date="2016-10" db="EMBL/GenBank/DDBJ databases">
        <authorList>
            <person name="de Groot N.N."/>
        </authorList>
    </citation>
    <scope>NUCLEOTIDE SEQUENCE [LARGE SCALE GENOMIC DNA]</scope>
    <source>
        <strain evidence="1 2">DSM 26130</strain>
    </source>
</reference>
<keyword evidence="2" id="KW-1185">Reference proteome</keyword>
<accession>A0A1I1M0R6</accession>
<evidence type="ECO:0000313" key="2">
    <source>
        <dbReference type="Proteomes" id="UP000198598"/>
    </source>
</evidence>